<dbReference type="GO" id="GO:0016705">
    <property type="term" value="F:oxidoreductase activity, acting on paired donors, with incorporation or reduction of molecular oxygen"/>
    <property type="evidence" value="ECO:0007669"/>
    <property type="project" value="InterPro"/>
</dbReference>
<protein>
    <submittedName>
        <fullName evidence="3">Cytochrome P450</fullName>
    </submittedName>
</protein>
<evidence type="ECO:0000313" key="3">
    <source>
        <dbReference type="EMBL" id="MBR7674156.1"/>
    </source>
</evidence>
<dbReference type="Proteomes" id="UP000675554">
    <property type="component" value="Unassembled WGS sequence"/>
</dbReference>
<dbReference type="InterPro" id="IPR036396">
    <property type="entry name" value="Cyt_P450_sf"/>
</dbReference>
<dbReference type="InterPro" id="IPR002397">
    <property type="entry name" value="Cyt_P450_B"/>
</dbReference>
<proteinExistence type="inferred from homology"/>
<sequence length="430" mass="46458">MYGPEFAADPHGVYDRLRVYGPLAPVEVAPGVGALLVLDYRAALDLLHDPVTWSKDSRVWQDTIPEDSPIRPMMSWRPNVFFSDGEAHTRYRQVITDSFDRIEPHVMRGHVQELADSLIARFGADGEADLISQYARVLPLLLFNRVFGLPDSYSDRLVSALSALFEANTPEEAAAGNAAFESYIGELAAAKKRERGADLTSWFMDHPAGLSDEEVIHQIVLTMGAGHEPTTNLIGNALARMLSDDRYYSTLSGGALTPRDAILDVLQNEPPISNYSAHFPTRDVLFHGTWIRKGQLVLVSYAAANTQHGRTAPGQGGGTGGSGGGAHLAWAAGPHSCPVHRPALLIATTAIERLTAWLSDIELRVAFDTLEWRNGPFHRALAELPARFTPIVPDQAGATPWKSSPSSSTPQAATSTARPTASAGSGQRPG</sequence>
<dbReference type="PANTHER" id="PTHR46696">
    <property type="entry name" value="P450, PUTATIVE (EUROFUNG)-RELATED"/>
    <property type="match status" value="1"/>
</dbReference>
<dbReference type="GO" id="GO:0005506">
    <property type="term" value="F:iron ion binding"/>
    <property type="evidence" value="ECO:0007669"/>
    <property type="project" value="InterPro"/>
</dbReference>
<dbReference type="AlphaFoldDB" id="A0A8T4IPE1"/>
<reference evidence="3" key="1">
    <citation type="submission" date="2021-04" db="EMBL/GenBank/DDBJ databases">
        <title>Sequencing of actinobacteria type strains.</title>
        <authorList>
            <person name="Nguyen G.-S."/>
            <person name="Wentzel A."/>
        </authorList>
    </citation>
    <scope>NUCLEOTIDE SEQUENCE</scope>
    <source>
        <strain evidence="3">DSM 42095</strain>
    </source>
</reference>
<dbReference type="CDD" id="cd20623">
    <property type="entry name" value="CYP_unk"/>
    <property type="match status" value="1"/>
</dbReference>
<dbReference type="GO" id="GO:0004497">
    <property type="term" value="F:monooxygenase activity"/>
    <property type="evidence" value="ECO:0007669"/>
    <property type="project" value="InterPro"/>
</dbReference>
<comment type="similarity">
    <text evidence="1">Belongs to the cytochrome P450 family.</text>
</comment>
<evidence type="ECO:0000256" key="1">
    <source>
        <dbReference type="ARBA" id="ARBA00010617"/>
    </source>
</evidence>
<dbReference type="GO" id="GO:0020037">
    <property type="term" value="F:heme binding"/>
    <property type="evidence" value="ECO:0007669"/>
    <property type="project" value="InterPro"/>
</dbReference>
<name>A0A8T4IPE1_9ACTN</name>
<feature type="compositionally biased region" description="Low complexity" evidence="2">
    <location>
        <begin position="398"/>
        <end position="430"/>
    </location>
</feature>
<organism evidence="3 4">
    <name type="scientific">Streptomyces daliensis</name>
    <dbReference type="NCBI Taxonomy" id="299421"/>
    <lineage>
        <taxon>Bacteria</taxon>
        <taxon>Bacillati</taxon>
        <taxon>Actinomycetota</taxon>
        <taxon>Actinomycetes</taxon>
        <taxon>Kitasatosporales</taxon>
        <taxon>Streptomycetaceae</taxon>
        <taxon>Streptomyces</taxon>
    </lineage>
</organism>
<comment type="caution">
    <text evidence="3">The sequence shown here is derived from an EMBL/GenBank/DDBJ whole genome shotgun (WGS) entry which is preliminary data.</text>
</comment>
<dbReference type="PANTHER" id="PTHR46696:SF1">
    <property type="entry name" value="CYTOCHROME P450 YJIB-RELATED"/>
    <property type="match status" value="1"/>
</dbReference>
<dbReference type="PRINTS" id="PR00359">
    <property type="entry name" value="BP450"/>
</dbReference>
<dbReference type="EMBL" id="JAGSMN010000305">
    <property type="protein sequence ID" value="MBR7674156.1"/>
    <property type="molecule type" value="Genomic_DNA"/>
</dbReference>
<evidence type="ECO:0000313" key="4">
    <source>
        <dbReference type="Proteomes" id="UP000675554"/>
    </source>
</evidence>
<evidence type="ECO:0000256" key="2">
    <source>
        <dbReference type="SAM" id="MobiDB-lite"/>
    </source>
</evidence>
<feature type="region of interest" description="Disordered" evidence="2">
    <location>
        <begin position="393"/>
        <end position="430"/>
    </location>
</feature>
<accession>A0A8T4IPE1</accession>
<dbReference type="SUPFAM" id="SSF48264">
    <property type="entry name" value="Cytochrome P450"/>
    <property type="match status" value="1"/>
</dbReference>
<keyword evidence="4" id="KW-1185">Reference proteome</keyword>
<dbReference type="Gene3D" id="1.10.630.10">
    <property type="entry name" value="Cytochrome P450"/>
    <property type="match status" value="1"/>
</dbReference>
<gene>
    <name evidence="3" type="ORF">KDA82_14245</name>
</gene>